<evidence type="ECO:0000256" key="2">
    <source>
        <dbReference type="ARBA" id="ARBA00009937"/>
    </source>
</evidence>
<evidence type="ECO:0000313" key="5">
    <source>
        <dbReference type="EMBL" id="KAG6525582.1"/>
    </source>
</evidence>
<gene>
    <name evidence="5" type="ORF">ZIOFF_015544</name>
</gene>
<feature type="compositionally biased region" description="Basic and acidic residues" evidence="4">
    <location>
        <begin position="1"/>
        <end position="21"/>
    </location>
</feature>
<proteinExistence type="inferred from homology"/>
<organism evidence="5 6">
    <name type="scientific">Zingiber officinale</name>
    <name type="common">Ginger</name>
    <name type="synonym">Amomum zingiber</name>
    <dbReference type="NCBI Taxonomy" id="94328"/>
    <lineage>
        <taxon>Eukaryota</taxon>
        <taxon>Viridiplantae</taxon>
        <taxon>Streptophyta</taxon>
        <taxon>Embryophyta</taxon>
        <taxon>Tracheophyta</taxon>
        <taxon>Spermatophyta</taxon>
        <taxon>Magnoliopsida</taxon>
        <taxon>Liliopsida</taxon>
        <taxon>Zingiberales</taxon>
        <taxon>Zingiberaceae</taxon>
        <taxon>Zingiber</taxon>
    </lineage>
</organism>
<keyword evidence="6" id="KW-1185">Reference proteome</keyword>
<dbReference type="PANTHER" id="PTHR35735:SF8">
    <property type="entry name" value="PROTEIN NIM1-INTERACTING 2"/>
    <property type="match status" value="1"/>
</dbReference>
<dbReference type="PANTHER" id="PTHR35735">
    <property type="entry name" value="PROTEIN NIM1-INTERACTING 2"/>
    <property type="match status" value="1"/>
</dbReference>
<accession>A0A8J5HIY5</accession>
<dbReference type="InterPro" id="IPR034577">
    <property type="entry name" value="NIMIN-2"/>
</dbReference>
<dbReference type="Proteomes" id="UP000734854">
    <property type="component" value="Unassembled WGS sequence"/>
</dbReference>
<dbReference type="GO" id="GO:0010112">
    <property type="term" value="P:regulation of systemic acquired resistance"/>
    <property type="evidence" value="ECO:0007669"/>
    <property type="project" value="InterPro"/>
</dbReference>
<reference evidence="5 6" key="1">
    <citation type="submission" date="2020-08" db="EMBL/GenBank/DDBJ databases">
        <title>Plant Genome Project.</title>
        <authorList>
            <person name="Zhang R.-G."/>
        </authorList>
    </citation>
    <scope>NUCLEOTIDE SEQUENCE [LARGE SCALE GENOMIC DNA]</scope>
    <source>
        <tissue evidence="5">Rhizome</tissue>
    </source>
</reference>
<evidence type="ECO:0000256" key="1">
    <source>
        <dbReference type="ARBA" id="ARBA00004123"/>
    </source>
</evidence>
<comment type="caution">
    <text evidence="5">The sequence shown here is derived from an EMBL/GenBank/DDBJ whole genome shotgun (WGS) entry which is preliminary data.</text>
</comment>
<comment type="similarity">
    <text evidence="2">Belongs to the NPR1-interactor family.</text>
</comment>
<dbReference type="GO" id="GO:0005634">
    <property type="term" value="C:nucleus"/>
    <property type="evidence" value="ECO:0007669"/>
    <property type="project" value="UniProtKB-SubCell"/>
</dbReference>
<dbReference type="AlphaFoldDB" id="A0A8J5HIY5"/>
<evidence type="ECO:0000256" key="4">
    <source>
        <dbReference type="SAM" id="MobiDB-lite"/>
    </source>
</evidence>
<dbReference type="EMBL" id="JACMSC010000004">
    <property type="protein sequence ID" value="KAG6525582.1"/>
    <property type="molecule type" value="Genomic_DNA"/>
</dbReference>
<name>A0A8J5HIY5_ZINOF</name>
<comment type="subcellular location">
    <subcellularLocation>
        <location evidence="1">Nucleus</location>
    </subcellularLocation>
</comment>
<protein>
    <submittedName>
        <fullName evidence="5">Uncharacterized protein</fullName>
    </submittedName>
</protein>
<evidence type="ECO:0000256" key="3">
    <source>
        <dbReference type="ARBA" id="ARBA00023242"/>
    </source>
</evidence>
<feature type="region of interest" description="Disordered" evidence="4">
    <location>
        <begin position="1"/>
        <end position="24"/>
    </location>
</feature>
<evidence type="ECO:0000313" key="6">
    <source>
        <dbReference type="Proteomes" id="UP000734854"/>
    </source>
</evidence>
<dbReference type="InterPro" id="IPR031425">
    <property type="entry name" value="NPR1/NH1-interacting"/>
</dbReference>
<dbReference type="Pfam" id="PF15699">
    <property type="entry name" value="NPR1_interact"/>
    <property type="match status" value="1"/>
</dbReference>
<sequence length="239" mass="26005">MEQSKRIGDEEAEAQRPKPEVTDEEVDEFFSILRRVHAISKTFAGKGSGTMAGAEETSTKAAKRKKPAKQRADVEGRKATSRWRPTFILEDFRVAGDADAAASSETADLTLDFDSEAVSDDVRSIESVVVEYLSGNGTASSLIQSTLKLHKDGDLDILCKTTVHLRIPQPFHLLSAAAPSQLCLGKFCLGSFPHSGLPPSLAAGRLFHSQFLQRALCNNVFVFPVPVPRDSPPSFSVIY</sequence>
<feature type="region of interest" description="Disordered" evidence="4">
    <location>
        <begin position="45"/>
        <end position="77"/>
    </location>
</feature>
<keyword evidence="3" id="KW-0539">Nucleus</keyword>